<gene>
    <name evidence="1" type="ORF">CRG98_030623</name>
</gene>
<accession>A0A2I0J023</accession>
<dbReference type="EMBL" id="PGOL01002298">
    <property type="protein sequence ID" value="PKI49036.1"/>
    <property type="molecule type" value="Genomic_DNA"/>
</dbReference>
<dbReference type="AlphaFoldDB" id="A0A2I0J023"/>
<name>A0A2I0J023_PUNGR</name>
<proteinExistence type="predicted"/>
<organism evidence="1 2">
    <name type="scientific">Punica granatum</name>
    <name type="common">Pomegranate</name>
    <dbReference type="NCBI Taxonomy" id="22663"/>
    <lineage>
        <taxon>Eukaryota</taxon>
        <taxon>Viridiplantae</taxon>
        <taxon>Streptophyta</taxon>
        <taxon>Embryophyta</taxon>
        <taxon>Tracheophyta</taxon>
        <taxon>Spermatophyta</taxon>
        <taxon>Magnoliopsida</taxon>
        <taxon>eudicotyledons</taxon>
        <taxon>Gunneridae</taxon>
        <taxon>Pentapetalae</taxon>
        <taxon>rosids</taxon>
        <taxon>malvids</taxon>
        <taxon>Myrtales</taxon>
        <taxon>Lythraceae</taxon>
        <taxon>Punica</taxon>
    </lineage>
</organism>
<dbReference type="Proteomes" id="UP000233551">
    <property type="component" value="Unassembled WGS sequence"/>
</dbReference>
<sequence length="182" mass="20600">MDQRPEPSPSQCLIPEKPLGYFFLTKNQHCVAFNALPPSFSFFLLPCFLKAEPFSYLLPAPSAQPPHPKKFKPEPIRHEQHGVQHPQIHGSNAHTQPVHATRVQFGVLPRVTVPTRVVSKWRMTWIRMCETRLDNHPGSSTGPTAISRLLNPLGIRRFGRTRPPALMSLHCINFDFGLSNLL</sequence>
<comment type="caution">
    <text evidence="1">The sequence shown here is derived from an EMBL/GenBank/DDBJ whole genome shotgun (WGS) entry which is preliminary data.</text>
</comment>
<evidence type="ECO:0000313" key="1">
    <source>
        <dbReference type="EMBL" id="PKI49036.1"/>
    </source>
</evidence>
<protein>
    <submittedName>
        <fullName evidence="1">Uncharacterized protein</fullName>
    </submittedName>
</protein>
<keyword evidence="2" id="KW-1185">Reference proteome</keyword>
<reference evidence="1 2" key="1">
    <citation type="submission" date="2017-11" db="EMBL/GenBank/DDBJ databases">
        <title>De-novo sequencing of pomegranate (Punica granatum L.) genome.</title>
        <authorList>
            <person name="Akparov Z."/>
            <person name="Amiraslanov A."/>
            <person name="Hajiyeva S."/>
            <person name="Abbasov M."/>
            <person name="Kaur K."/>
            <person name="Hamwieh A."/>
            <person name="Solovyev V."/>
            <person name="Salamov A."/>
            <person name="Braich B."/>
            <person name="Kosarev P."/>
            <person name="Mahmoud A."/>
            <person name="Hajiyev E."/>
            <person name="Babayeva S."/>
            <person name="Izzatullayeva V."/>
            <person name="Mammadov A."/>
            <person name="Mammadov A."/>
            <person name="Sharifova S."/>
            <person name="Ojaghi J."/>
            <person name="Eynullazada K."/>
            <person name="Bayramov B."/>
            <person name="Abdulazimova A."/>
            <person name="Shahmuradov I."/>
        </authorList>
    </citation>
    <scope>NUCLEOTIDE SEQUENCE [LARGE SCALE GENOMIC DNA]</scope>
    <source>
        <strain evidence="2">cv. AG2017</strain>
        <tissue evidence="1">Leaf</tissue>
    </source>
</reference>
<evidence type="ECO:0000313" key="2">
    <source>
        <dbReference type="Proteomes" id="UP000233551"/>
    </source>
</evidence>